<evidence type="ECO:0008006" key="3">
    <source>
        <dbReference type="Google" id="ProtNLM"/>
    </source>
</evidence>
<dbReference type="Proteomes" id="UP001171945">
    <property type="component" value="Unassembled WGS sequence"/>
</dbReference>
<comment type="caution">
    <text evidence="1">The sequence shown here is derived from an EMBL/GenBank/DDBJ whole genome shotgun (WGS) entry which is preliminary data.</text>
</comment>
<accession>A0ABT7VQG1</accession>
<protein>
    <recommendedName>
        <fullName evidence="3">RiboL-PSP-HEPN domain-containing protein</fullName>
    </recommendedName>
</protein>
<proteinExistence type="predicted"/>
<sequence>MESNPLNPILETYEVSIECFKMAKKAVLERQQALIADDYKWLNQPNAQQNIAKTATEVSDLFVFSLWAAFERFIITYLQTKAIGLQKTVVPMTLANPLSEYVQKEMEYWTPKDILDLLKNVQSIDKNAIGKAKQILEYRNWIAHGKDMKKTSSVKAMTPIYTYQTLNEIVNILLLN</sequence>
<dbReference type="EMBL" id="JAUCGM010000002">
    <property type="protein sequence ID" value="MDM8561753.1"/>
    <property type="molecule type" value="Genomic_DNA"/>
</dbReference>
<evidence type="ECO:0000313" key="2">
    <source>
        <dbReference type="Proteomes" id="UP001171945"/>
    </source>
</evidence>
<reference evidence="1" key="1">
    <citation type="submission" date="2023-06" db="EMBL/GenBank/DDBJ databases">
        <title>Uncultivated large filamentous bacteria from sulfidic sediments reveal new species and different genomic features in energy metabolism and defense.</title>
        <authorList>
            <person name="Fonseca A."/>
        </authorList>
    </citation>
    <scope>NUCLEOTIDE SEQUENCE</scope>
    <source>
        <strain evidence="1">HSG4</strain>
    </source>
</reference>
<evidence type="ECO:0000313" key="1">
    <source>
        <dbReference type="EMBL" id="MDM8561753.1"/>
    </source>
</evidence>
<gene>
    <name evidence="1" type="ORF">QUF54_00185</name>
</gene>
<keyword evidence="2" id="KW-1185">Reference proteome</keyword>
<organism evidence="1 2">
    <name type="scientific">Candidatus Marithioploca araucensis</name>
    <dbReference type="NCBI Taxonomy" id="70273"/>
    <lineage>
        <taxon>Bacteria</taxon>
        <taxon>Pseudomonadati</taxon>
        <taxon>Pseudomonadota</taxon>
        <taxon>Gammaproteobacteria</taxon>
        <taxon>Thiotrichales</taxon>
        <taxon>Thiotrichaceae</taxon>
        <taxon>Candidatus Marithioploca</taxon>
    </lineage>
</organism>
<name>A0ABT7VQG1_9GAMM</name>